<name>A0A2M7W316_9BACT</name>
<proteinExistence type="predicted"/>
<comment type="caution">
    <text evidence="1">The sequence shown here is derived from an EMBL/GenBank/DDBJ whole genome shotgun (WGS) entry which is preliminary data.</text>
</comment>
<dbReference type="Proteomes" id="UP000228952">
    <property type="component" value="Unassembled WGS sequence"/>
</dbReference>
<gene>
    <name evidence="1" type="ORF">COX64_00575</name>
</gene>
<protein>
    <submittedName>
        <fullName evidence="1">Uncharacterized protein</fullName>
    </submittedName>
</protein>
<reference evidence="2" key="1">
    <citation type="submission" date="2017-09" db="EMBL/GenBank/DDBJ databases">
        <title>Depth-based differentiation of microbial function through sediment-hosted aquifers and enrichment of novel symbionts in the deep terrestrial subsurface.</title>
        <authorList>
            <person name="Probst A.J."/>
            <person name="Ladd B."/>
            <person name="Jarett J.K."/>
            <person name="Geller-Mcgrath D.E."/>
            <person name="Sieber C.M.K."/>
            <person name="Emerson J.B."/>
            <person name="Anantharaman K."/>
            <person name="Thomas B.C."/>
            <person name="Malmstrom R."/>
            <person name="Stieglmeier M."/>
            <person name="Klingl A."/>
            <person name="Woyke T."/>
            <person name="Ryan C.M."/>
            <person name="Banfield J.F."/>
        </authorList>
    </citation>
    <scope>NUCLEOTIDE SEQUENCE [LARGE SCALE GENOMIC DNA]</scope>
</reference>
<dbReference type="EMBL" id="PFQB01000011">
    <property type="protein sequence ID" value="PJA15625.1"/>
    <property type="molecule type" value="Genomic_DNA"/>
</dbReference>
<accession>A0A2M7W316</accession>
<organism evidence="1 2">
    <name type="scientific">Candidatus Dojkabacteria bacterium CG_4_10_14_0_2_um_filter_Dojkabacteria_WS6_41_15</name>
    <dbReference type="NCBI Taxonomy" id="2014249"/>
    <lineage>
        <taxon>Bacteria</taxon>
        <taxon>Candidatus Dojkabacteria</taxon>
    </lineage>
</organism>
<dbReference type="AlphaFoldDB" id="A0A2M7W316"/>
<sequence>MYWKKPRDRHMVYEALSAIADKRFEFTTENRATCISTTKGKSYFIMYDLSTMSIMSNDNMAYYMGETSYPMIALLLVKKVLTYDEKILAHLKSIPWKTINRRNKGDYMKSVLEVLAQLQEKGVDVKHIDDEAEKIYGQVLKLEIGILGKKMMPASGA</sequence>
<evidence type="ECO:0000313" key="1">
    <source>
        <dbReference type="EMBL" id="PJA15625.1"/>
    </source>
</evidence>
<evidence type="ECO:0000313" key="2">
    <source>
        <dbReference type="Proteomes" id="UP000228952"/>
    </source>
</evidence>